<protein>
    <submittedName>
        <fullName evidence="2">Uncharacterized protein</fullName>
    </submittedName>
</protein>
<proteinExistence type="predicted"/>
<feature type="transmembrane region" description="Helical" evidence="1">
    <location>
        <begin position="338"/>
        <end position="357"/>
    </location>
</feature>
<reference evidence="2 3" key="1">
    <citation type="submission" date="2023-01" db="EMBL/GenBank/DDBJ databases">
        <authorList>
            <person name="Kreplak J."/>
        </authorList>
    </citation>
    <scope>NUCLEOTIDE SEQUENCE [LARGE SCALE GENOMIC DNA]</scope>
</reference>
<evidence type="ECO:0000313" key="2">
    <source>
        <dbReference type="EMBL" id="CAI8601201.1"/>
    </source>
</evidence>
<feature type="transmembrane region" description="Helical" evidence="1">
    <location>
        <begin position="89"/>
        <end position="116"/>
    </location>
</feature>
<keyword evidence="3" id="KW-1185">Reference proteome</keyword>
<name>A0AAV0ZTH3_VICFA</name>
<keyword evidence="1" id="KW-0812">Transmembrane</keyword>
<gene>
    <name evidence="2" type="ORF">VFH_II260840</name>
</gene>
<feature type="transmembrane region" description="Helical" evidence="1">
    <location>
        <begin position="45"/>
        <end position="68"/>
    </location>
</feature>
<sequence length="359" mass="41386">MPGRFRDHIKEAPNPPLKWPWFLAMAFLVYAWRAVLFELSNWKNAAFGIVRFIGYVFKYVFALLYRFIGNPITCTIRSIEDLIYGIQAFYSWIITSAPVPDLTIVIFFASVVLAIAETTVPNCIRNPSAFFLSSRPYHLTNPPNSLFFFLIAHVISHPLHSLLPFFIIATTNFTYLLSEPKRHALLYKNVRARHQRTLQGMRNRNRCRDCKKERWEGKRQDNKGRVFKEFQETFSSTSSSHPSNSHKPKPHLHANFRYTIFTAQLTTPFPAAEPPFNNNQHPATVTNTPPTYLPRTALHQPPRRTNHAHALSAISDDMTAHHPDAAKSGRLHGEGSDFLLLLLFFFFTIYCLSRLILKK</sequence>
<feature type="transmembrane region" description="Helical" evidence="1">
    <location>
        <begin position="146"/>
        <end position="177"/>
    </location>
</feature>
<dbReference type="AlphaFoldDB" id="A0AAV0ZTH3"/>
<keyword evidence="1" id="KW-1133">Transmembrane helix</keyword>
<organism evidence="2 3">
    <name type="scientific">Vicia faba</name>
    <name type="common">Broad bean</name>
    <name type="synonym">Faba vulgaris</name>
    <dbReference type="NCBI Taxonomy" id="3906"/>
    <lineage>
        <taxon>Eukaryota</taxon>
        <taxon>Viridiplantae</taxon>
        <taxon>Streptophyta</taxon>
        <taxon>Embryophyta</taxon>
        <taxon>Tracheophyta</taxon>
        <taxon>Spermatophyta</taxon>
        <taxon>Magnoliopsida</taxon>
        <taxon>eudicotyledons</taxon>
        <taxon>Gunneridae</taxon>
        <taxon>Pentapetalae</taxon>
        <taxon>rosids</taxon>
        <taxon>fabids</taxon>
        <taxon>Fabales</taxon>
        <taxon>Fabaceae</taxon>
        <taxon>Papilionoideae</taxon>
        <taxon>50 kb inversion clade</taxon>
        <taxon>NPAAA clade</taxon>
        <taxon>Hologalegina</taxon>
        <taxon>IRL clade</taxon>
        <taxon>Fabeae</taxon>
        <taxon>Vicia</taxon>
    </lineage>
</organism>
<feature type="transmembrane region" description="Helical" evidence="1">
    <location>
        <begin position="21"/>
        <end position="39"/>
    </location>
</feature>
<dbReference type="EMBL" id="OX451737">
    <property type="protein sequence ID" value="CAI8601201.1"/>
    <property type="molecule type" value="Genomic_DNA"/>
</dbReference>
<keyword evidence="1" id="KW-0472">Membrane</keyword>
<evidence type="ECO:0000256" key="1">
    <source>
        <dbReference type="SAM" id="Phobius"/>
    </source>
</evidence>
<evidence type="ECO:0000313" key="3">
    <source>
        <dbReference type="Proteomes" id="UP001157006"/>
    </source>
</evidence>
<dbReference type="Proteomes" id="UP001157006">
    <property type="component" value="Chromosome 2"/>
</dbReference>
<accession>A0AAV0ZTH3</accession>
<dbReference type="Pfam" id="PF25114">
    <property type="entry name" value="AtTam38"/>
    <property type="match status" value="1"/>
</dbReference>
<dbReference type="InterPro" id="IPR056894">
    <property type="entry name" value="AtTam38"/>
</dbReference>